<dbReference type="EMBL" id="SLWQ01000005">
    <property type="protein sequence ID" value="TCO40401.1"/>
    <property type="molecule type" value="Genomic_DNA"/>
</dbReference>
<evidence type="ECO:0000256" key="1">
    <source>
        <dbReference type="SAM" id="SignalP"/>
    </source>
</evidence>
<dbReference type="Proteomes" id="UP000294862">
    <property type="component" value="Unassembled WGS sequence"/>
</dbReference>
<sequence length="498" mass="53659">MPFEPRTPFVHTSHLPPPEPPMRRLSLLALLLATLPLAASAAPPEDQWFTVLLDGRKIGSFESKREVHGHEVHTTQTLQIELERNGVKVALGSSESATETLDGQPLAFASTSRLSGSETRIEGRVRDGVVELDTSTGGATQHRRMAWPEKALLPEGLRLAGLRAGLAAGTRYSALAFQPSSLDAAEITSTVGAFERVDLPGGARTLHAVEQVLAFPGAPMKTRAWIDADQTVHKLTLPMMGVELVLLACDRACATAPNQGSDVFARTLMPSPRALHVGELAGTMRYTLASPRNEATLALPDTDEQSVVVRGNERIVTIDREAHARKGEKPAPSDYKPNDWLQSDAPEIVALAKQAAGDAATPLERMRRVETFVRGYIRSKTLDVGYASALEVARKPEGDCTEHALLVAALGRALGIATRVVDGLAYAPGFAGKDQVFVPHAWAQAWVDGRWRSFDAALPGFDAGHIALGIGDGDPWRFYAGLDLLGRIELREAQSLAR</sequence>
<dbReference type="Pfam" id="PF01841">
    <property type="entry name" value="Transglut_core"/>
    <property type="match status" value="1"/>
</dbReference>
<dbReference type="SUPFAM" id="SSF54001">
    <property type="entry name" value="Cysteine proteinases"/>
    <property type="match status" value="1"/>
</dbReference>
<reference evidence="3 4" key="1">
    <citation type="journal article" date="2015" name="Stand. Genomic Sci.">
        <title>Genomic Encyclopedia of Bacterial and Archaeal Type Strains, Phase III: the genomes of soil and plant-associated and newly described type strains.</title>
        <authorList>
            <person name="Whitman W.B."/>
            <person name="Woyke T."/>
            <person name="Klenk H.P."/>
            <person name="Zhou Y."/>
            <person name="Lilburn T.G."/>
            <person name="Beck B.J."/>
            <person name="De Vos P."/>
            <person name="Vandamme P."/>
            <person name="Eisen J.A."/>
            <person name="Garrity G."/>
            <person name="Hugenholtz P."/>
            <person name="Kyrpides N.C."/>
        </authorList>
    </citation>
    <scope>NUCLEOTIDE SEQUENCE [LARGE SCALE GENOMIC DNA]</scope>
    <source>
        <strain evidence="3 4">A3</strain>
    </source>
</reference>
<keyword evidence="4" id="KW-1185">Reference proteome</keyword>
<evidence type="ECO:0000313" key="3">
    <source>
        <dbReference type="EMBL" id="TCO40401.1"/>
    </source>
</evidence>
<feature type="signal peptide" evidence="1">
    <location>
        <begin position="1"/>
        <end position="41"/>
    </location>
</feature>
<dbReference type="AlphaFoldDB" id="A0A4R2I7T2"/>
<dbReference type="PANTHER" id="PTHR33490:SF3">
    <property type="entry name" value="CONSERVED INTEGRAL MEMBRANE PROTEIN"/>
    <property type="match status" value="1"/>
</dbReference>
<gene>
    <name evidence="3" type="ORF">EV148_105196</name>
</gene>
<comment type="caution">
    <text evidence="3">The sequence shown here is derived from an EMBL/GenBank/DDBJ whole genome shotgun (WGS) entry which is preliminary data.</text>
</comment>
<name>A0A4R2I7T2_9GAMM</name>
<dbReference type="InterPro" id="IPR002931">
    <property type="entry name" value="Transglutaminase-like"/>
</dbReference>
<protein>
    <submittedName>
        <fullName evidence="3">Transglutaminase superfamily protein</fullName>
    </submittedName>
</protein>
<accession>A0A4R2I7T2</accession>
<keyword evidence="1" id="KW-0732">Signal</keyword>
<dbReference type="InterPro" id="IPR038765">
    <property type="entry name" value="Papain-like_cys_pep_sf"/>
</dbReference>
<proteinExistence type="predicted"/>
<dbReference type="PANTHER" id="PTHR33490">
    <property type="entry name" value="BLR5614 PROTEIN-RELATED"/>
    <property type="match status" value="1"/>
</dbReference>
<organism evidence="3 4">
    <name type="scientific">Dokdonella fugitiva</name>
    <dbReference type="NCBI Taxonomy" id="328517"/>
    <lineage>
        <taxon>Bacteria</taxon>
        <taxon>Pseudomonadati</taxon>
        <taxon>Pseudomonadota</taxon>
        <taxon>Gammaproteobacteria</taxon>
        <taxon>Lysobacterales</taxon>
        <taxon>Rhodanobacteraceae</taxon>
        <taxon>Dokdonella</taxon>
    </lineage>
</organism>
<evidence type="ECO:0000259" key="2">
    <source>
        <dbReference type="SMART" id="SM00460"/>
    </source>
</evidence>
<dbReference type="Gene3D" id="3.10.620.30">
    <property type="match status" value="1"/>
</dbReference>
<dbReference type="SMART" id="SM00460">
    <property type="entry name" value="TGc"/>
    <property type="match status" value="1"/>
</dbReference>
<feature type="domain" description="Transglutaminase-like" evidence="2">
    <location>
        <begin position="392"/>
        <end position="458"/>
    </location>
</feature>
<evidence type="ECO:0000313" key="4">
    <source>
        <dbReference type="Proteomes" id="UP000294862"/>
    </source>
</evidence>
<feature type="chain" id="PRO_5020797789" evidence="1">
    <location>
        <begin position="42"/>
        <end position="498"/>
    </location>
</feature>